<dbReference type="InterPro" id="IPR000182">
    <property type="entry name" value="GNAT_dom"/>
</dbReference>
<keyword evidence="3" id="KW-1185">Reference proteome</keyword>
<dbReference type="STRING" id="375760.SAMN04488073_0108"/>
<keyword evidence="2" id="KW-0808">Transferase</keyword>
<dbReference type="Proteomes" id="UP000199290">
    <property type="component" value="Unassembled WGS sequence"/>
</dbReference>
<sequence length="161" mass="17858">MNRTLSLRPATETDLPSIVSLFTDSVHQLAARSYTPEQRAAWAPEVPDEEQWRSRLTRVETLIAESDGTMAGFISFTAGGHIEFLFTAPAFSRRGVASLLYEAAVERLLAKGVRTLTTDASLEARPFFESRGFSVVEAQTVERDGVQLQRFAMARCLSQSE</sequence>
<dbReference type="GO" id="GO:0016747">
    <property type="term" value="F:acyltransferase activity, transferring groups other than amino-acyl groups"/>
    <property type="evidence" value="ECO:0007669"/>
    <property type="project" value="InterPro"/>
</dbReference>
<dbReference type="EMBL" id="FOYV01000001">
    <property type="protein sequence ID" value="SFR37981.1"/>
    <property type="molecule type" value="Genomic_DNA"/>
</dbReference>
<evidence type="ECO:0000313" key="3">
    <source>
        <dbReference type="Proteomes" id="UP000199290"/>
    </source>
</evidence>
<dbReference type="AlphaFoldDB" id="A0A1I6G788"/>
<dbReference type="InterPro" id="IPR016181">
    <property type="entry name" value="Acyl_CoA_acyltransferase"/>
</dbReference>
<dbReference type="PANTHER" id="PTHR43451">
    <property type="entry name" value="ACETYLTRANSFERASE (GNAT) FAMILY PROTEIN"/>
    <property type="match status" value="1"/>
</dbReference>
<evidence type="ECO:0000259" key="1">
    <source>
        <dbReference type="PROSITE" id="PS51186"/>
    </source>
</evidence>
<evidence type="ECO:0000313" key="2">
    <source>
        <dbReference type="EMBL" id="SFR37981.1"/>
    </source>
</evidence>
<dbReference type="SUPFAM" id="SSF55729">
    <property type="entry name" value="Acyl-CoA N-acyltransferases (Nat)"/>
    <property type="match status" value="1"/>
</dbReference>
<accession>A0A1I6G788</accession>
<dbReference type="CDD" id="cd04301">
    <property type="entry name" value="NAT_SF"/>
    <property type="match status" value="1"/>
</dbReference>
<dbReference type="Pfam" id="PF13673">
    <property type="entry name" value="Acetyltransf_10"/>
    <property type="match status" value="1"/>
</dbReference>
<gene>
    <name evidence="2" type="ORF">SAMN04488073_0108</name>
</gene>
<dbReference type="PANTHER" id="PTHR43451:SF1">
    <property type="entry name" value="ACETYLTRANSFERASE"/>
    <property type="match status" value="1"/>
</dbReference>
<dbReference type="PROSITE" id="PS51186">
    <property type="entry name" value="GNAT"/>
    <property type="match status" value="1"/>
</dbReference>
<dbReference type="RefSeq" id="WP_091984764.1">
    <property type="nucleotide sequence ID" value="NZ_FOYV01000001.1"/>
</dbReference>
<proteinExistence type="predicted"/>
<dbReference type="OrthoDB" id="5355033at2"/>
<dbReference type="Gene3D" id="3.40.630.30">
    <property type="match status" value="1"/>
</dbReference>
<reference evidence="3" key="1">
    <citation type="submission" date="2016-10" db="EMBL/GenBank/DDBJ databases">
        <authorList>
            <person name="Varghese N."/>
            <person name="Submissions S."/>
        </authorList>
    </citation>
    <scope>NUCLEOTIDE SEQUENCE [LARGE SCALE GENOMIC DNA]</scope>
    <source>
        <strain evidence="3">CGMCC 1.6294</strain>
    </source>
</reference>
<name>A0A1I6G788_9GAMM</name>
<dbReference type="InterPro" id="IPR052564">
    <property type="entry name" value="N-acetyltrans/Recomb-assoc"/>
</dbReference>
<organism evidence="2 3">
    <name type="scientific">Marinobacter gudaonensis</name>
    <dbReference type="NCBI Taxonomy" id="375760"/>
    <lineage>
        <taxon>Bacteria</taxon>
        <taxon>Pseudomonadati</taxon>
        <taxon>Pseudomonadota</taxon>
        <taxon>Gammaproteobacteria</taxon>
        <taxon>Pseudomonadales</taxon>
        <taxon>Marinobacteraceae</taxon>
        <taxon>Marinobacter</taxon>
    </lineage>
</organism>
<protein>
    <submittedName>
        <fullName evidence="2">Putative acetyltransferase</fullName>
    </submittedName>
</protein>
<feature type="domain" description="N-acetyltransferase" evidence="1">
    <location>
        <begin position="5"/>
        <end position="153"/>
    </location>
</feature>